<keyword evidence="15" id="KW-0256">Endoplasmic reticulum</keyword>
<comment type="function">
    <text evidence="15">Catalyzes the third of the four reactions of the long-chain fatty acids elongation cycle. This endoplasmic reticulum-bound enzymatic process, allows the addition of two carbons to the chain of long- and very long-chain fatty acids/VLCFAs per cycle. This enzyme catalyzes the dehydration of the 3-hydroxyacyl-CoA intermediate into trans-2,3-enoyl-CoA, within each cycle of fatty acid elongation. Thereby, it participates to the production of VLCFAs of different chain lengths that are involved in multiple biological processes as precursors of membrane lipids and lipid mediators.</text>
</comment>
<evidence type="ECO:0000256" key="14">
    <source>
        <dbReference type="ARBA" id="ARBA00023727"/>
    </source>
</evidence>
<accession>A0A8C0TBE4</accession>
<feature type="transmembrane region" description="Helical" evidence="15">
    <location>
        <begin position="299"/>
        <end position="317"/>
    </location>
</feature>
<keyword evidence="7 15" id="KW-0276">Fatty acid metabolism</keyword>
<dbReference type="InterPro" id="IPR007482">
    <property type="entry name" value="Tyr_Pase-like_PTPLA"/>
</dbReference>
<evidence type="ECO:0000256" key="1">
    <source>
        <dbReference type="ARBA" id="ARBA00004141"/>
    </source>
</evidence>
<evidence type="ECO:0000256" key="4">
    <source>
        <dbReference type="ARBA" id="ARBA00013122"/>
    </source>
</evidence>
<dbReference type="Ensembl" id="ENSCAFT00040039695.1">
    <property type="protein sequence ID" value="ENSCAFP00040034638.1"/>
    <property type="gene ID" value="ENSCAFG00040021384.1"/>
</dbReference>
<comment type="similarity">
    <text evidence="3 15">Belongs to the very long-chain fatty acids dehydratase HACD family.</text>
</comment>
<organism evidence="17 18">
    <name type="scientific">Canis lupus familiaris</name>
    <name type="common">Dog</name>
    <name type="synonym">Canis familiaris</name>
    <dbReference type="NCBI Taxonomy" id="9615"/>
    <lineage>
        <taxon>Eukaryota</taxon>
        <taxon>Metazoa</taxon>
        <taxon>Chordata</taxon>
        <taxon>Craniata</taxon>
        <taxon>Vertebrata</taxon>
        <taxon>Euteleostomi</taxon>
        <taxon>Mammalia</taxon>
        <taxon>Eutheria</taxon>
        <taxon>Laurasiatheria</taxon>
        <taxon>Carnivora</taxon>
        <taxon>Caniformia</taxon>
        <taxon>Canidae</taxon>
        <taxon>Canis</taxon>
    </lineage>
</organism>
<reference evidence="17" key="1">
    <citation type="submission" date="2018-10" db="EMBL/GenBank/DDBJ databases">
        <title>De novo assembly of a Great Dane genome.</title>
        <authorList>
            <person name="Kidd J.M."/>
            <person name="Pendleton A.L."/>
            <person name="Shen F."/>
            <person name="Emery S."/>
        </authorList>
    </citation>
    <scope>NUCLEOTIDE SEQUENCE [LARGE SCALE GENOMIC DNA]</scope>
    <source>
        <strain evidence="17">Great Dane</strain>
    </source>
</reference>
<feature type="transmembrane region" description="Helical" evidence="15">
    <location>
        <begin position="361"/>
        <end position="381"/>
    </location>
</feature>
<dbReference type="AlphaFoldDB" id="A0A8C0TBE4"/>
<evidence type="ECO:0000256" key="3">
    <source>
        <dbReference type="ARBA" id="ARBA00007811"/>
    </source>
</evidence>
<feature type="compositionally biased region" description="Low complexity" evidence="16">
    <location>
        <begin position="145"/>
        <end position="161"/>
    </location>
</feature>
<evidence type="ECO:0000256" key="6">
    <source>
        <dbReference type="ARBA" id="ARBA00022692"/>
    </source>
</evidence>
<keyword evidence="10 15" id="KW-0472">Membrane</keyword>
<keyword evidence="12 15" id="KW-0456">Lyase</keyword>
<keyword evidence="8 15" id="KW-1133">Transmembrane helix</keyword>
<evidence type="ECO:0000256" key="8">
    <source>
        <dbReference type="ARBA" id="ARBA00022989"/>
    </source>
</evidence>
<evidence type="ECO:0000256" key="16">
    <source>
        <dbReference type="SAM" id="MobiDB-lite"/>
    </source>
</evidence>
<keyword evidence="5 15" id="KW-0444">Lipid biosynthesis</keyword>
<evidence type="ECO:0000256" key="7">
    <source>
        <dbReference type="ARBA" id="ARBA00022832"/>
    </source>
</evidence>
<evidence type="ECO:0000256" key="13">
    <source>
        <dbReference type="ARBA" id="ARBA00023688"/>
    </source>
</evidence>
<feature type="transmembrane region" description="Helical" evidence="15">
    <location>
        <begin position="117"/>
        <end position="140"/>
    </location>
</feature>
<dbReference type="PANTHER" id="PTHR11035:SF16">
    <property type="entry name" value="VERY-LONG-CHAIN (3R)-3-HYDROXYACYL-COA DEHYDRATASE 4"/>
    <property type="match status" value="1"/>
</dbReference>
<dbReference type="UniPathway" id="UPA00094"/>
<evidence type="ECO:0000313" key="18">
    <source>
        <dbReference type="Proteomes" id="UP000694542"/>
    </source>
</evidence>
<comment type="catalytic activity">
    <reaction evidence="14">
        <text>a very-long-chain (3R)-3-hydroxyacyl-CoA = a very-long-chain (2E)-enoyl-CoA + H2O</text>
        <dbReference type="Rhea" id="RHEA:45812"/>
        <dbReference type="ChEBI" id="CHEBI:15377"/>
        <dbReference type="ChEBI" id="CHEBI:83728"/>
        <dbReference type="ChEBI" id="CHEBI:85440"/>
        <dbReference type="EC" id="4.2.1.134"/>
    </reaction>
    <physiologicalReaction direction="left-to-right" evidence="14">
        <dbReference type="Rhea" id="RHEA:45813"/>
    </physiologicalReaction>
</comment>
<evidence type="ECO:0000256" key="11">
    <source>
        <dbReference type="ARBA" id="ARBA00023160"/>
    </source>
</evidence>
<evidence type="ECO:0000256" key="5">
    <source>
        <dbReference type="ARBA" id="ARBA00022516"/>
    </source>
</evidence>
<dbReference type="GO" id="GO:0006633">
    <property type="term" value="P:fatty acid biosynthetic process"/>
    <property type="evidence" value="ECO:0007669"/>
    <property type="project" value="UniProtKB-UniPathway"/>
</dbReference>
<comment type="catalytic activity">
    <reaction evidence="13">
        <text>(3R)-hydroxyhexadecanoyl-CoA = (2E)-hexadecenoyl-CoA + H2O</text>
        <dbReference type="Rhea" id="RHEA:39159"/>
        <dbReference type="ChEBI" id="CHEBI:15377"/>
        <dbReference type="ChEBI" id="CHEBI:61526"/>
        <dbReference type="ChEBI" id="CHEBI:74278"/>
    </reaction>
    <physiologicalReaction direction="left-to-right" evidence="13">
        <dbReference type="Rhea" id="RHEA:39160"/>
    </physiologicalReaction>
</comment>
<keyword evidence="11 15" id="KW-0275">Fatty acid biosynthesis</keyword>
<evidence type="ECO:0000256" key="10">
    <source>
        <dbReference type="ARBA" id="ARBA00023136"/>
    </source>
</evidence>
<dbReference type="Proteomes" id="UP000694542">
    <property type="component" value="Chromosome 11"/>
</dbReference>
<evidence type="ECO:0000256" key="12">
    <source>
        <dbReference type="ARBA" id="ARBA00023239"/>
    </source>
</evidence>
<sequence length="402" mass="45122">MHREPDAEFNPGSPGSRPGPKAGAKPLRHPGIPKQKHLEPKAEGPLIASQLQRGITFQRFGLGAGAPRSRGRGAAAPGLPRAASRTRRGPASADERALAAAGTSGTWLSSRTQSMTLGFGVVSFSFFFFCTLLSVGSPAFPAGAWPRGRPSRAPGPRSFPDGAGGPGGAARRPMALPAWLQPRYRKSTYLFIYYLIQFCGHSWIFTNMTVRFFSFGEDSMVDTFYAIGLVMRLCQSISLLELLHICLGIEPNHLLPRFLQLTERIIILFVVITSQEEVQEKYVVCVLFIFWNLLDMVRYTYSMLSVIGISYAVLTWLSQTLWMPIYPLCVLAEAFAIYQSLPYFESFGTYSTKLPFDLSIYFPYVLKIYLMMLFIGMYYTYSHLYSERRDVLRVCPMKKKKM</sequence>
<proteinExistence type="inferred from homology"/>
<evidence type="ECO:0000256" key="15">
    <source>
        <dbReference type="RuleBase" id="RU363109"/>
    </source>
</evidence>
<evidence type="ECO:0000313" key="17">
    <source>
        <dbReference type="Ensembl" id="ENSCAFP00040034638.1"/>
    </source>
</evidence>
<comment type="caution">
    <text evidence="15">Lacks conserved residue(s) required for the propagation of feature annotation.</text>
</comment>
<comment type="pathway">
    <text evidence="2 15">Lipid metabolism; fatty acid biosynthesis.</text>
</comment>
<dbReference type="EC" id="4.2.1.134" evidence="4 15"/>
<dbReference type="GO" id="GO:0005789">
    <property type="term" value="C:endoplasmic reticulum membrane"/>
    <property type="evidence" value="ECO:0007669"/>
    <property type="project" value="UniProtKB-SubCell"/>
</dbReference>
<feature type="region of interest" description="Disordered" evidence="16">
    <location>
        <begin position="1"/>
        <end position="47"/>
    </location>
</feature>
<dbReference type="GO" id="GO:0102158">
    <property type="term" value="F:very-long-chain (3R)-3-hydroxyacyl-CoA dehydratase activity"/>
    <property type="evidence" value="ECO:0007669"/>
    <property type="project" value="UniProtKB-EC"/>
</dbReference>
<comment type="subcellular location">
    <subcellularLocation>
        <location evidence="15">Endoplasmic reticulum membrane</location>
        <topology evidence="15">Multi-pass membrane protein</topology>
    </subcellularLocation>
    <subcellularLocation>
        <location evidence="1">Membrane</location>
        <topology evidence="1">Multi-pass membrane protein</topology>
    </subcellularLocation>
</comment>
<keyword evidence="6 15" id="KW-0812">Transmembrane</keyword>
<dbReference type="PANTHER" id="PTHR11035">
    <property type="entry name" value="VERY-LONG-CHAIN (3R)-3-HYDROXYACYL-COA DEHYDRATASE"/>
    <property type="match status" value="1"/>
</dbReference>
<keyword evidence="9 15" id="KW-0443">Lipid metabolism</keyword>
<evidence type="ECO:0000256" key="9">
    <source>
        <dbReference type="ARBA" id="ARBA00023098"/>
    </source>
</evidence>
<dbReference type="Pfam" id="PF04387">
    <property type="entry name" value="PTPLA"/>
    <property type="match status" value="1"/>
</dbReference>
<feature type="transmembrane region" description="Helical" evidence="15">
    <location>
        <begin position="188"/>
        <end position="205"/>
    </location>
</feature>
<name>A0A8C0TBE4_CANLF</name>
<feature type="region of interest" description="Disordered" evidence="16">
    <location>
        <begin position="145"/>
        <end position="169"/>
    </location>
</feature>
<feature type="compositionally biased region" description="Low complexity" evidence="16">
    <location>
        <begin position="65"/>
        <end position="83"/>
    </location>
</feature>
<evidence type="ECO:0000256" key="2">
    <source>
        <dbReference type="ARBA" id="ARBA00005194"/>
    </source>
</evidence>
<reference evidence="17" key="2">
    <citation type="submission" date="2025-08" db="UniProtKB">
        <authorList>
            <consortium name="Ensembl"/>
        </authorList>
    </citation>
    <scope>IDENTIFICATION</scope>
</reference>
<protein>
    <recommendedName>
        <fullName evidence="4 15">Very-long-chain (3R)-3-hydroxyacyl-CoA dehydratase</fullName>
        <ecNumber evidence="4 15">4.2.1.134</ecNumber>
    </recommendedName>
</protein>
<feature type="region of interest" description="Disordered" evidence="16">
    <location>
        <begin position="62"/>
        <end position="95"/>
    </location>
</feature>